<keyword evidence="2 7" id="KW-0812">Transmembrane</keyword>
<dbReference type="InterPro" id="IPR027417">
    <property type="entry name" value="P-loop_NTPase"/>
</dbReference>
<dbReference type="NCBIfam" id="TIGR01194">
    <property type="entry name" value="cyc_pep_trnsptr"/>
    <property type="match status" value="1"/>
</dbReference>
<feature type="transmembrane region" description="Helical" evidence="7">
    <location>
        <begin position="267"/>
        <end position="285"/>
    </location>
</feature>
<dbReference type="Gene3D" id="1.20.1560.10">
    <property type="entry name" value="ABC transporter type 1, transmembrane domain"/>
    <property type="match status" value="1"/>
</dbReference>
<feature type="transmembrane region" description="Helical" evidence="7">
    <location>
        <begin position="229"/>
        <end position="255"/>
    </location>
</feature>
<protein>
    <submittedName>
        <fullName evidence="10">Cyclic peptide export ABC transporter</fullName>
    </submittedName>
</protein>
<keyword evidence="6 7" id="KW-0472">Membrane</keyword>
<dbReference type="PROSITE" id="PS50929">
    <property type="entry name" value="ABC_TM1F"/>
    <property type="match status" value="1"/>
</dbReference>
<feature type="domain" description="ABC transporter" evidence="8">
    <location>
        <begin position="328"/>
        <end position="536"/>
    </location>
</feature>
<evidence type="ECO:0000256" key="6">
    <source>
        <dbReference type="ARBA" id="ARBA00023136"/>
    </source>
</evidence>
<evidence type="ECO:0000256" key="4">
    <source>
        <dbReference type="ARBA" id="ARBA00022840"/>
    </source>
</evidence>
<dbReference type="SUPFAM" id="SSF90123">
    <property type="entry name" value="ABC transporter transmembrane region"/>
    <property type="match status" value="1"/>
</dbReference>
<dbReference type="SMART" id="SM00382">
    <property type="entry name" value="AAA"/>
    <property type="match status" value="1"/>
</dbReference>
<feature type="transmembrane region" description="Helical" evidence="7">
    <location>
        <begin position="56"/>
        <end position="75"/>
    </location>
</feature>
<gene>
    <name evidence="10" type="ORF">N7E81_15200</name>
</gene>
<reference evidence="10" key="1">
    <citation type="submission" date="2022-10" db="EMBL/GenBank/DDBJ databases">
        <title>Comparative genomics and taxonomic characterization of three novel marine species of genus Reichenbachiella exhibiting antioxidant and polysaccharide degradation activities.</title>
        <authorList>
            <person name="Muhammad N."/>
            <person name="Lee Y.-J."/>
            <person name="Ko J."/>
            <person name="Kim S.-G."/>
        </authorList>
    </citation>
    <scope>NUCLEOTIDE SEQUENCE</scope>
    <source>
        <strain evidence="10">Wsw4-B4</strain>
    </source>
</reference>
<evidence type="ECO:0000259" key="8">
    <source>
        <dbReference type="PROSITE" id="PS50893"/>
    </source>
</evidence>
<sequence length="537" mass="60416">MKIIKLLIQSSKLLFVLAVFSSALTGICSSFLIKMIVESINTENFNAASFQVEFGLFWVGYGVLAVVSSFAVSKLSQGIIHQLRISLSTKILQADFSEIERNQDRIFPILTEDIKTIYHGIDRLPSVTTGLATVLGVLGYIVYQHPTLSLAVLGLFLAVFILTKLSLPLTRKYQEKSRVLWNDIFKIFEGLTYGIKELSLNKKFKKFYLKEVIEKTSEEQNKYMVKESVVVAIASKSGDMVLLLGMAALVVYIFATGFVEPSVFGEFLTLVLFIIAPLSTVSGWFSNLKRIEVALEQISETGIDLEDTAHVVKPIELDEENVADDVIIDLVGVKHEYYNPDEDEHFELGPIDLSIKKGELIFLLGGNGSGKTTLAKMMLGLYPPKEGVVKYKGQSIDDSNREDYRSKFAATFVDSYLFDNVTHIDDADVLKRGEELLKTLEMTKKVRIENGKFSTTRLSEGQKKRLGLINAILKDTEVYLFDEWAANQDPHFKKIFYETILQDLKKAGKTIVVISHDEQYFDRGDRVIKLMEGQLVS</sequence>
<dbReference type="InterPro" id="IPR005898">
    <property type="entry name" value="Cyc_pep_transpt_SyrD/YojI"/>
</dbReference>
<dbReference type="InterPro" id="IPR036640">
    <property type="entry name" value="ABC1_TM_sf"/>
</dbReference>
<dbReference type="SUPFAM" id="SSF52540">
    <property type="entry name" value="P-loop containing nucleoside triphosphate hydrolases"/>
    <property type="match status" value="1"/>
</dbReference>
<evidence type="ECO:0000259" key="9">
    <source>
        <dbReference type="PROSITE" id="PS50929"/>
    </source>
</evidence>
<feature type="transmembrane region" description="Helical" evidence="7">
    <location>
        <begin position="12"/>
        <end position="36"/>
    </location>
</feature>
<feature type="domain" description="ABC transmembrane type-1" evidence="9">
    <location>
        <begin position="13"/>
        <end position="290"/>
    </location>
</feature>
<dbReference type="InterPro" id="IPR003439">
    <property type="entry name" value="ABC_transporter-like_ATP-bd"/>
</dbReference>
<dbReference type="RefSeq" id="WP_263050450.1">
    <property type="nucleotide sequence ID" value="NZ_CP106735.1"/>
</dbReference>
<dbReference type="PANTHER" id="PTHR24221">
    <property type="entry name" value="ATP-BINDING CASSETTE SUB-FAMILY B"/>
    <property type="match status" value="1"/>
</dbReference>
<organism evidence="10 11">
    <name type="scientific">Reichenbachiella carrageenanivorans</name>
    <dbReference type="NCBI Taxonomy" id="2979869"/>
    <lineage>
        <taxon>Bacteria</taxon>
        <taxon>Pseudomonadati</taxon>
        <taxon>Bacteroidota</taxon>
        <taxon>Cytophagia</taxon>
        <taxon>Cytophagales</taxon>
        <taxon>Reichenbachiellaceae</taxon>
        <taxon>Reichenbachiella</taxon>
    </lineage>
</organism>
<dbReference type="InterPro" id="IPR011527">
    <property type="entry name" value="ABC1_TM_dom"/>
</dbReference>
<feature type="transmembrane region" description="Helical" evidence="7">
    <location>
        <begin position="148"/>
        <end position="167"/>
    </location>
</feature>
<dbReference type="Pfam" id="PF00005">
    <property type="entry name" value="ABC_tran"/>
    <property type="match status" value="1"/>
</dbReference>
<dbReference type="Gene3D" id="3.40.50.300">
    <property type="entry name" value="P-loop containing nucleotide triphosphate hydrolases"/>
    <property type="match status" value="1"/>
</dbReference>
<evidence type="ECO:0000256" key="3">
    <source>
        <dbReference type="ARBA" id="ARBA00022741"/>
    </source>
</evidence>
<keyword evidence="11" id="KW-1185">Reference proteome</keyword>
<feature type="transmembrane region" description="Helical" evidence="7">
    <location>
        <begin position="124"/>
        <end position="142"/>
    </location>
</feature>
<dbReference type="InterPro" id="IPR003593">
    <property type="entry name" value="AAA+_ATPase"/>
</dbReference>
<keyword evidence="5 7" id="KW-1133">Transmembrane helix</keyword>
<dbReference type="Pfam" id="PF00664">
    <property type="entry name" value="ABC_membrane"/>
    <property type="match status" value="1"/>
</dbReference>
<dbReference type="PROSITE" id="PS50893">
    <property type="entry name" value="ABC_TRANSPORTER_2"/>
    <property type="match status" value="1"/>
</dbReference>
<evidence type="ECO:0000313" key="10">
    <source>
        <dbReference type="EMBL" id="UXX78705.1"/>
    </source>
</evidence>
<keyword evidence="3" id="KW-0547">Nucleotide-binding</keyword>
<evidence type="ECO:0000313" key="11">
    <source>
        <dbReference type="Proteomes" id="UP001062165"/>
    </source>
</evidence>
<dbReference type="InterPro" id="IPR039421">
    <property type="entry name" value="Type_1_exporter"/>
</dbReference>
<dbReference type="PANTHER" id="PTHR24221:SF654">
    <property type="entry name" value="ATP-BINDING CASSETTE SUB-FAMILY B MEMBER 6"/>
    <property type="match status" value="1"/>
</dbReference>
<evidence type="ECO:0000256" key="5">
    <source>
        <dbReference type="ARBA" id="ARBA00022989"/>
    </source>
</evidence>
<evidence type="ECO:0000256" key="7">
    <source>
        <dbReference type="SAM" id="Phobius"/>
    </source>
</evidence>
<dbReference type="Proteomes" id="UP001062165">
    <property type="component" value="Chromosome"/>
</dbReference>
<comment type="subcellular location">
    <subcellularLocation>
        <location evidence="1">Cell membrane</location>
        <topology evidence="1">Multi-pass membrane protein</topology>
    </subcellularLocation>
</comment>
<evidence type="ECO:0000256" key="1">
    <source>
        <dbReference type="ARBA" id="ARBA00004651"/>
    </source>
</evidence>
<name>A0ABY6CZA2_9BACT</name>
<keyword evidence="4" id="KW-0067">ATP-binding</keyword>
<dbReference type="CDD" id="cd03228">
    <property type="entry name" value="ABCC_MRP_Like"/>
    <property type="match status" value="1"/>
</dbReference>
<evidence type="ECO:0000256" key="2">
    <source>
        <dbReference type="ARBA" id="ARBA00022692"/>
    </source>
</evidence>
<accession>A0ABY6CZA2</accession>
<dbReference type="EMBL" id="CP106735">
    <property type="protein sequence ID" value="UXX78705.1"/>
    <property type="molecule type" value="Genomic_DNA"/>
</dbReference>
<proteinExistence type="predicted"/>